<dbReference type="InterPro" id="IPR039426">
    <property type="entry name" value="TonB-dep_rcpt-like"/>
</dbReference>
<dbReference type="NCBIfam" id="TIGR04056">
    <property type="entry name" value="OMP_RagA_SusC"/>
    <property type="match status" value="1"/>
</dbReference>
<dbReference type="Pfam" id="PF13715">
    <property type="entry name" value="CarbopepD_reg_2"/>
    <property type="match status" value="1"/>
</dbReference>
<dbReference type="SUPFAM" id="SSF56935">
    <property type="entry name" value="Porins"/>
    <property type="match status" value="1"/>
</dbReference>
<dbReference type="InterPro" id="IPR037066">
    <property type="entry name" value="Plug_dom_sf"/>
</dbReference>
<evidence type="ECO:0000256" key="4">
    <source>
        <dbReference type="ARBA" id="ARBA00022692"/>
    </source>
</evidence>
<evidence type="ECO:0000256" key="6">
    <source>
        <dbReference type="ARBA" id="ARBA00023237"/>
    </source>
</evidence>
<evidence type="ECO:0000256" key="5">
    <source>
        <dbReference type="ARBA" id="ARBA00023136"/>
    </source>
</evidence>
<name>A0A212K420_9BACT</name>
<dbReference type="InterPro" id="IPR008969">
    <property type="entry name" value="CarboxyPept-like_regulatory"/>
</dbReference>
<dbReference type="SUPFAM" id="SSF49464">
    <property type="entry name" value="Carboxypeptidase regulatory domain-like"/>
    <property type="match status" value="1"/>
</dbReference>
<organism evidence="9">
    <name type="scientific">uncultured Dysgonomonas sp</name>
    <dbReference type="NCBI Taxonomy" id="206096"/>
    <lineage>
        <taxon>Bacteria</taxon>
        <taxon>Pseudomonadati</taxon>
        <taxon>Bacteroidota</taxon>
        <taxon>Bacteroidia</taxon>
        <taxon>Bacteroidales</taxon>
        <taxon>Dysgonomonadaceae</taxon>
        <taxon>Dysgonomonas</taxon>
        <taxon>environmental samples</taxon>
    </lineage>
</organism>
<keyword evidence="6 7" id="KW-0998">Cell outer membrane</keyword>
<evidence type="ECO:0000256" key="3">
    <source>
        <dbReference type="ARBA" id="ARBA00022452"/>
    </source>
</evidence>
<feature type="domain" description="TonB-dependent receptor plug" evidence="8">
    <location>
        <begin position="129"/>
        <end position="235"/>
    </location>
</feature>
<evidence type="ECO:0000259" key="8">
    <source>
        <dbReference type="Pfam" id="PF07715"/>
    </source>
</evidence>
<keyword evidence="2 7" id="KW-0813">Transport</keyword>
<keyword evidence="5 7" id="KW-0472">Membrane</keyword>
<accession>A0A212K420</accession>
<protein>
    <recommendedName>
        <fullName evidence="8">TonB-dependent receptor plug domain-containing protein</fullName>
    </recommendedName>
</protein>
<gene>
    <name evidence="9" type="ORF">KL86DYS2_12981</name>
</gene>
<dbReference type="InterPro" id="IPR023996">
    <property type="entry name" value="TonB-dep_OMP_SusC/RagA"/>
</dbReference>
<keyword evidence="3 7" id="KW-1134">Transmembrane beta strand</keyword>
<dbReference type="InterPro" id="IPR036942">
    <property type="entry name" value="Beta-barrel_TonB_sf"/>
</dbReference>
<evidence type="ECO:0000256" key="7">
    <source>
        <dbReference type="PROSITE-ProRule" id="PRU01360"/>
    </source>
</evidence>
<keyword evidence="4 7" id="KW-0812">Transmembrane</keyword>
<dbReference type="Pfam" id="PF07715">
    <property type="entry name" value="Plug"/>
    <property type="match status" value="1"/>
</dbReference>
<dbReference type="FunFam" id="2.60.40.1120:FF:000003">
    <property type="entry name" value="Outer membrane protein Omp121"/>
    <property type="match status" value="1"/>
</dbReference>
<dbReference type="Gene3D" id="2.170.130.10">
    <property type="entry name" value="TonB-dependent receptor, plug domain"/>
    <property type="match status" value="1"/>
</dbReference>
<dbReference type="RefSeq" id="WP_296951213.1">
    <property type="nucleotide sequence ID" value="NZ_LT599021.1"/>
</dbReference>
<proteinExistence type="inferred from homology"/>
<comment type="subcellular location">
    <subcellularLocation>
        <location evidence="1 7">Cell outer membrane</location>
        <topology evidence="1 7">Multi-pass membrane protein</topology>
    </subcellularLocation>
</comment>
<dbReference type="InterPro" id="IPR012910">
    <property type="entry name" value="Plug_dom"/>
</dbReference>
<dbReference type="InterPro" id="IPR023997">
    <property type="entry name" value="TonB-dep_OMP_SusC/RagA_CS"/>
</dbReference>
<dbReference type="Gene3D" id="2.40.170.20">
    <property type="entry name" value="TonB-dependent receptor, beta-barrel domain"/>
    <property type="match status" value="1"/>
</dbReference>
<evidence type="ECO:0000256" key="2">
    <source>
        <dbReference type="ARBA" id="ARBA00022448"/>
    </source>
</evidence>
<evidence type="ECO:0000256" key="1">
    <source>
        <dbReference type="ARBA" id="ARBA00004571"/>
    </source>
</evidence>
<dbReference type="NCBIfam" id="TIGR04057">
    <property type="entry name" value="SusC_RagA_signa"/>
    <property type="match status" value="1"/>
</dbReference>
<evidence type="ECO:0000313" key="9">
    <source>
        <dbReference type="EMBL" id="SBW06480.1"/>
    </source>
</evidence>
<dbReference type="EMBL" id="FLUL01000001">
    <property type="protein sequence ID" value="SBW06480.1"/>
    <property type="molecule type" value="Genomic_DNA"/>
</dbReference>
<dbReference type="Gene3D" id="2.60.40.1120">
    <property type="entry name" value="Carboxypeptidase-like, regulatory domain"/>
    <property type="match status" value="1"/>
</dbReference>
<reference evidence="9" key="1">
    <citation type="submission" date="2016-04" db="EMBL/GenBank/DDBJ databases">
        <authorList>
            <person name="Evans L.H."/>
            <person name="Alamgir A."/>
            <person name="Owens N."/>
            <person name="Weber N.D."/>
            <person name="Virtaneva K."/>
            <person name="Barbian K."/>
            <person name="Babar A."/>
            <person name="Rosenke K."/>
        </authorList>
    </citation>
    <scope>NUCLEOTIDE SEQUENCE</scope>
    <source>
        <strain evidence="9">86-2</strain>
    </source>
</reference>
<sequence length="1020" mass="113792">MKKSKKDFISGNLNSLILRYLLFLFCFLLTTGDIYAQTKTISGIIKDEANEPLIGVTVQIKGTNNGTITDIDGRYTIAAATGNVLVFTYVGMQTQEVTVGSQASIDVVMKNDSRMLAETVVIGYGSAKAKDLTSPIATIKGDDVNRHLTASPMQAMQGKVPGLQVINTGQPGSSPKVRIRGVGNYDDSKTGPLYVVDGMFFDNIDFLNNSDIENMSVLKDASSAAIYGVRAANGVIIVTTKKGLTDRKPQVTYDGYFGLQKASNLVKMANSQQYATVMKEIGNTNTIDQSIAKFGGANGIPAVNTDWYDEILRVAPMHSHAINVNGGGEKTTYSIGISYLNQKGILDSDNGYERLNMRSKVDIGITNWLKVGGSFIVVNSDQKLANNSAFGNAYTSPSIYPAYDPNNSIASPTKYGSAQDVGLTNYFWNPVAIADYYNNKVGVTEVLPALYMELSFLENKLTFRTSYNQDLSFQRNRLFLPIYTVSASQQNKKTQLTKSQKYTNNWLIDNILTYRDTFAEKHNVTLMAGNSIRKERWERMRLQGEGIPDGRDEYWYLHNGSIIEQGADADTWYDNAEENRGASFFGRLMYDYAGKYLLSATFRADGSSKYQQKWGYFPSVGLGWVLSEENFMKNQKVFDFLKLRGSWGMLGNDKIQRNDGFASITQETGYFNGQIMPGTSSLSFFSSLKWEKVEELDFGLDFTVLNNRLSGELDYYKRTTKDAVFLKTLQLGAGSLLMNNGEIQNSGLEVSLNWDDKIGRDFTYNVGVNMSTLKNKVTHLDGLERIITSGDYGRIRQIGQTVDSYYGYVMEGIYQNQAEIDNDKTLTDIASKPVPGDIKFKDIDGDGKLTDQDRTLLGSPLPKFFLGGNLGFTYKAFDFSTAFQGQFGHKILNQKRFLRQKQTDINFDEDIVKNRWTGEGSTNKYVSGAALGHTWTYSRFNSFFVESANTFTIQNIQLGYTFQNIFPQSGNKSSLRVSFTAERPFNFFSYNGFTTDVADGIDNDVYPLTSTYSIGFRLVY</sequence>
<dbReference type="PROSITE" id="PS52016">
    <property type="entry name" value="TONB_DEPENDENT_REC_3"/>
    <property type="match status" value="1"/>
</dbReference>
<comment type="similarity">
    <text evidence="7">Belongs to the TonB-dependent receptor family.</text>
</comment>
<dbReference type="GO" id="GO:0009279">
    <property type="term" value="C:cell outer membrane"/>
    <property type="evidence" value="ECO:0007669"/>
    <property type="project" value="UniProtKB-SubCell"/>
</dbReference>
<dbReference type="AlphaFoldDB" id="A0A212K420"/>